<name>A0AAD3CYZ8_9STRA</name>
<dbReference type="PANTHER" id="PTHR45713:SF6">
    <property type="entry name" value="F5_8 TYPE C DOMAIN-CONTAINING PROTEIN"/>
    <property type="match status" value="1"/>
</dbReference>
<organism evidence="11 12">
    <name type="scientific">Chaetoceros tenuissimus</name>
    <dbReference type="NCBI Taxonomy" id="426638"/>
    <lineage>
        <taxon>Eukaryota</taxon>
        <taxon>Sar</taxon>
        <taxon>Stramenopiles</taxon>
        <taxon>Ochrophyta</taxon>
        <taxon>Bacillariophyta</taxon>
        <taxon>Coscinodiscophyceae</taxon>
        <taxon>Chaetocerotophycidae</taxon>
        <taxon>Chaetocerotales</taxon>
        <taxon>Chaetocerotaceae</taxon>
        <taxon>Chaetoceros</taxon>
    </lineage>
</organism>
<evidence type="ECO:0000256" key="2">
    <source>
        <dbReference type="ARBA" id="ARBA00010147"/>
    </source>
</evidence>
<evidence type="ECO:0000256" key="4">
    <source>
        <dbReference type="ARBA" id="ARBA00022723"/>
    </source>
</evidence>
<feature type="compositionally biased region" description="Low complexity" evidence="8">
    <location>
        <begin position="495"/>
        <end position="529"/>
    </location>
</feature>
<feature type="compositionally biased region" description="Low complexity" evidence="8">
    <location>
        <begin position="1697"/>
        <end position="1709"/>
    </location>
</feature>
<evidence type="ECO:0000256" key="3">
    <source>
        <dbReference type="ARBA" id="ARBA00011233"/>
    </source>
</evidence>
<sequence length="2765" mass="301299">MRERLMRKSMVQCYISRFLFWFCIIVLAKACPDDSCWRLVTFNQEQSTNQSAQKVQLMNNIVMIEYYGDSHCLENKLRTFLPSSQIESDPHMFIDDDSIKLEREMNEIDKYGVSCLNILQKNPTSLKVDLQFFNSEWSTVKHLDLQYGWNKISLKASNDIVSVEKTRVLVNDESSESFKIPNTNSWLQSSRRLGTNIAPLSTASSSSVDLGFSPELAIDGNFGTYASTADVSPWWNLSLPTSNTGYVIHSITIYTVSGLEINMLNFKLQVFLRGGVYTNPVYDSTVTAGGPDTSVTASTYVFDMENIASYLSGDEIHISEPSTQVTIAEVEVIATLPEHLLSMGTITQSSSSSFDTGPEKALDLTTGTCDRTQTLQETDPWWKWEFGEEIVITDVMVHNTNTKCPDGGGIPGYDGNIDMVVSLYRGGVEVYNSFAAFVNAKDGAQDTSTFTLRYYFLIAQSYAGGIAADSIHIQLEGVNRVLSMTEVQVFGVPLSSTAPSVSPSPTISMSPSIKPSSLPTFSPSSKPSSFPTPSPSSSPSIIGSGVPSSKPSSKPSSFPTPSPSSRPSMTESGVPSSKPSSSPSTTGSSVPSSKPSSKPSSFPTPSPSSSPSTTGSSVPSSKPSSKPSSSPTPSPSSSPSTTGSGVPSSKPSSKPSSFPTPSPSSSPSTTGSGVPSSKPSSKPSSSPTPSPSSSPSTTGSGVPSSKPSLKLSDKPSKFPTSAPSASPIAAPTSAPTASPSASPTAAPTSSPTVLPSSKPSMSPVECFDISPNGNKWHDADGEAYDCDFYSIGGNCATYGNLAPNYGLTASQACCACGGGSETMSPTFSPTESPSKKPSLLPSFVPTSSPSVSPTAAPTSETATPSASPTVTPTIKHTARPSSSLSQFPSLRSKEPSSSPIILSSSSPSSLSSSSPTITIKPSHIPTESPTSSSSPSLEHSNFPTMSDAPSKRFSSPPPLSISPSFTHSSLPSSTAPPTQSPSWRPTYSLVTTPPTMTGYRSIFDGRPCTDDSSCMSLSCRNGLCQSSSIIASVTSLNGEENERSLSYLQSWDDNFENSGGVSSEDKNKLCLYGKTREIFELNEAIPITSDTTLRLDLSQNSDVSGVGVCLYQNESSAWDLTPFYCFSLNGTPLEMYNKNVMIHPRYDFVLNEIKNIALRKESKQSSDFSLASKSNLAVDGNVDALFHLDSWETNSVTQTLSEKNPWWEVDLNISSRIEAISITKRSDKYGDDLRDLKIKIYKENGREIFTNSYDSFDGAMFTIPIDNVIGRRVRITLNGDGKRILSLAEVEIFGVALNYEIPLRGFVPSGKTISHMMFVQDHFNPIEKATCIENLVFDTRTDKFSSADTWTEIPNHDRNNIQGDGISTMSDNGDFFVIRAKDNEIIVHHGGLIASYIELSGKLRSLAVSDAGVVIAGFDEYLNGNVDSSHGFVRILHVHMISIGSRNKLTVDPIDKKLWLQGFGTGVDIASSLNVIIVGSPIEQKVYTYSLEADKSIPALGETIRHDSRAGTFGTKVAISNDAQSIAVADPLMTYDNIEVGAIYVYPWIKGSGWGDHVEILYGRDSRGMRNIGLGSLTVHSIEGRVDAHDYNDNVFSFVYKYQCKDVYSEPNSADHNAFISQCKCISGFKSAKGSTDDILQGEDDHCMICLDTDCGQRPTTSPTTSPTQSLSPSNHPTISLLPSLSPSISKNPSQKPTSSLSSIVPSTSHFPTVSPTARPSSYGTIYDGDMCRFNNECASFNCVSNHCKGKTLSIVDHTQSLEKNIDAYLEPFKSDGDGGIVVWDEQTLEIFGNTVRIFKLSSSLICQKNTRLQSTILNEDSANENSAMLSICIYERLDDPNKLKQCIDIDTSFNFMDVGLGTLMNHRQTDINFISFERSNATHTENGISLLNLKVESIDLSAIVNIDGSCSDVNASPVVDTRSESEENIFGRYSSNTCICNTGYVASNGGVELSDLDVCVNCVFSTFCGFEGDICNSNHECDQRECQESRCKMNKLNMYVDSGENIPYGGVDTSFDDIFESLGGVRVETANSIRSLGQVNRVLHIKDPIPIDKYTVLEFRLEVIENPETFMLCFFENEQEVRGEAHIYEDEERCFSPKSSGPINVHLGIMFGFRKAFLGYIKLHQKGQALFDGELVLSDFRFYREGLDAYYFADGQCGVIDPNAIQVFLTNTQESRCACREGFVASNGGILLGKYDTCVSLIGNGYFFDKIGCDWDRECASGICSDGFCEQPLPISMSSVSTASPFNIKIGSQQDLQYGKMGGAVVLPSNSVSIYGITQATFDIEGSFNVTKYTKLKFGVIPNSLGLSTLMCFSTLQSMGRKQEECSSPCMNLQNLPQGKEKEVALGELFFDRNVTVQKISFMQKAKSNDDSLREAAFTDKTTVTNLQISDDVDFDLFDKRGVCKDKNAGRIRRNANDEPECICFDGYVSSNAGHSQGIYDTCIKCSDAYCNSPPNRHCGNDFEMSFELVEDITVSKLQLSMASPVSTPAININGGTIVQANGKSIQLYGHAWNSFKLQDTYEFDPYSKIQTLITSGSHINIFICFSEKENILETQNSNSFCIQVGRSKFIYSTFFGNMHVDGLRIYRMNLALGKSTDFSSFTFEGRSELAVDGRPETAFKSIREDNPYLEVYLSRTYLIKSIVIQKGQKCRDYQLTNMSISILDEEGNIEFHHYYDSHKDILKVETPPTYGSRVKVRLHGQRRILCVGEIDVIEARGEPLRYIEMPIGKFENGTVANYVTFIQESYDDVSLVSDLRLVYGSLN</sequence>
<feature type="compositionally biased region" description="Low complexity" evidence="8">
    <location>
        <begin position="824"/>
        <end position="940"/>
    </location>
</feature>
<feature type="compositionally biased region" description="Low complexity" evidence="8">
    <location>
        <begin position="717"/>
        <end position="760"/>
    </location>
</feature>
<feature type="region of interest" description="Disordered" evidence="8">
    <location>
        <begin position="824"/>
        <end position="989"/>
    </location>
</feature>
<comment type="caution">
    <text evidence="11">The sequence shown here is derived from an EMBL/GenBank/DDBJ whole genome shotgun (WGS) entry which is preliminary data.</text>
</comment>
<keyword evidence="12" id="KW-1185">Reference proteome</keyword>
<comment type="similarity">
    <text evidence="2">Belongs to the fucolectin family.</text>
</comment>
<dbReference type="GO" id="GO:0010185">
    <property type="term" value="P:regulation of cellular defense response"/>
    <property type="evidence" value="ECO:0007669"/>
    <property type="project" value="UniProtKB-ARBA"/>
</dbReference>
<feature type="compositionally biased region" description="Low complexity" evidence="8">
    <location>
        <begin position="1659"/>
        <end position="1677"/>
    </location>
</feature>
<keyword evidence="6" id="KW-0106">Calcium</keyword>
<evidence type="ECO:0000256" key="5">
    <source>
        <dbReference type="ARBA" id="ARBA00022734"/>
    </source>
</evidence>
<evidence type="ECO:0000256" key="6">
    <source>
        <dbReference type="ARBA" id="ARBA00022837"/>
    </source>
</evidence>
<feature type="domain" description="Fucolectin tachylectin-4 pentraxin-1" evidence="10">
    <location>
        <begin position="1153"/>
        <end position="1300"/>
    </location>
</feature>
<dbReference type="InterPro" id="IPR008979">
    <property type="entry name" value="Galactose-bd-like_sf"/>
</dbReference>
<dbReference type="Proteomes" id="UP001054902">
    <property type="component" value="Unassembled WGS sequence"/>
</dbReference>
<evidence type="ECO:0000256" key="7">
    <source>
        <dbReference type="ARBA" id="ARBA00023157"/>
    </source>
</evidence>
<reference evidence="11 12" key="1">
    <citation type="journal article" date="2021" name="Sci. Rep.">
        <title>The genome of the diatom Chaetoceros tenuissimus carries an ancient integrated fragment of an extant virus.</title>
        <authorList>
            <person name="Hongo Y."/>
            <person name="Kimura K."/>
            <person name="Takaki Y."/>
            <person name="Yoshida Y."/>
            <person name="Baba S."/>
            <person name="Kobayashi G."/>
            <person name="Nagasaki K."/>
            <person name="Hano T."/>
            <person name="Tomaru Y."/>
        </authorList>
    </citation>
    <scope>NUCLEOTIDE SEQUENCE [LARGE SCALE GENOMIC DNA]</scope>
    <source>
        <strain evidence="11 12">NIES-3715</strain>
    </source>
</reference>
<proteinExistence type="inferred from homology"/>
<keyword evidence="9" id="KW-0732">Signal</keyword>
<evidence type="ECO:0000256" key="1">
    <source>
        <dbReference type="ARBA" id="ARBA00002219"/>
    </source>
</evidence>
<dbReference type="InterPro" id="IPR051941">
    <property type="entry name" value="BG_Antigen-Binding_Lectin"/>
</dbReference>
<evidence type="ECO:0000313" key="11">
    <source>
        <dbReference type="EMBL" id="GFH54746.1"/>
    </source>
</evidence>
<keyword evidence="5" id="KW-0430">Lectin</keyword>
<dbReference type="SMART" id="SM00607">
    <property type="entry name" value="FTP"/>
    <property type="match status" value="1"/>
</dbReference>
<dbReference type="EMBL" id="BLLK01000047">
    <property type="protein sequence ID" value="GFH54746.1"/>
    <property type="molecule type" value="Genomic_DNA"/>
</dbReference>
<dbReference type="GO" id="GO:0001868">
    <property type="term" value="P:regulation of complement activation, lectin pathway"/>
    <property type="evidence" value="ECO:0007669"/>
    <property type="project" value="UniProtKB-ARBA"/>
</dbReference>
<gene>
    <name evidence="11" type="ORF">CTEN210_11222</name>
</gene>
<feature type="compositionally biased region" description="Low complexity" evidence="8">
    <location>
        <begin position="693"/>
        <end position="710"/>
    </location>
</feature>
<feature type="compositionally biased region" description="Low complexity" evidence="8">
    <location>
        <begin position="961"/>
        <end position="982"/>
    </location>
</feature>
<feature type="compositionally biased region" description="Low complexity" evidence="8">
    <location>
        <begin position="665"/>
        <end position="685"/>
    </location>
</feature>
<feature type="region of interest" description="Disordered" evidence="8">
    <location>
        <begin position="495"/>
        <end position="773"/>
    </location>
</feature>
<evidence type="ECO:0000313" key="12">
    <source>
        <dbReference type="Proteomes" id="UP001054902"/>
    </source>
</evidence>
<dbReference type="Gene3D" id="2.60.120.260">
    <property type="entry name" value="Galactose-binding domain-like"/>
    <property type="match status" value="4"/>
</dbReference>
<keyword evidence="7" id="KW-1015">Disulfide bond</keyword>
<dbReference type="GO" id="GO:0042806">
    <property type="term" value="F:fucose binding"/>
    <property type="evidence" value="ECO:0007669"/>
    <property type="project" value="UniProtKB-ARBA"/>
</dbReference>
<dbReference type="GO" id="GO:0046872">
    <property type="term" value="F:metal ion binding"/>
    <property type="evidence" value="ECO:0007669"/>
    <property type="project" value="UniProtKB-KW"/>
</dbReference>
<accession>A0AAD3CYZ8</accession>
<feature type="compositionally biased region" description="Low complexity" evidence="8">
    <location>
        <begin position="565"/>
        <end position="601"/>
    </location>
</feature>
<evidence type="ECO:0000259" key="10">
    <source>
        <dbReference type="SMART" id="SM00607"/>
    </source>
</evidence>
<feature type="region of interest" description="Disordered" evidence="8">
    <location>
        <begin position="1658"/>
        <end position="1677"/>
    </location>
</feature>
<protein>
    <recommendedName>
        <fullName evidence="10">Fucolectin tachylectin-4 pentraxin-1 domain-containing protein</fullName>
    </recommendedName>
</protein>
<feature type="compositionally biased region" description="Low complexity" evidence="8">
    <location>
        <begin position="637"/>
        <end position="657"/>
    </location>
</feature>
<dbReference type="PANTHER" id="PTHR45713">
    <property type="entry name" value="FTP DOMAIN-CONTAINING PROTEIN"/>
    <property type="match status" value="1"/>
</dbReference>
<comment type="function">
    <text evidence="1">Acts as a defensive agent. Recognizes blood group fucosylated oligosaccharides including A, B, H and Lewis B-type antigens. Does not recognize Lewis A antigen and has low affinity for monovalent haptens.</text>
</comment>
<evidence type="ECO:0000256" key="9">
    <source>
        <dbReference type="SAM" id="SignalP"/>
    </source>
</evidence>
<keyword evidence="4" id="KW-0479">Metal-binding</keyword>
<evidence type="ECO:0000256" key="8">
    <source>
        <dbReference type="SAM" id="MobiDB-lite"/>
    </source>
</evidence>
<dbReference type="InterPro" id="IPR006585">
    <property type="entry name" value="FTP1"/>
</dbReference>
<feature type="region of interest" description="Disordered" evidence="8">
    <location>
        <begin position="1682"/>
        <end position="1717"/>
    </location>
</feature>
<feature type="compositionally biased region" description="Low complexity" evidence="8">
    <location>
        <begin position="537"/>
        <end position="557"/>
    </location>
</feature>
<feature type="chain" id="PRO_5041905675" description="Fucolectin tachylectin-4 pentraxin-1 domain-containing protein" evidence="9">
    <location>
        <begin position="31"/>
        <end position="2765"/>
    </location>
</feature>
<dbReference type="SUPFAM" id="SSF49785">
    <property type="entry name" value="Galactose-binding domain-like"/>
    <property type="match status" value="4"/>
</dbReference>
<feature type="compositionally biased region" description="Low complexity" evidence="8">
    <location>
        <begin position="609"/>
        <end position="629"/>
    </location>
</feature>
<comment type="subunit">
    <text evidence="3">Homotrimer.</text>
</comment>
<feature type="signal peptide" evidence="9">
    <location>
        <begin position="1"/>
        <end position="30"/>
    </location>
</feature>
<dbReference type="Pfam" id="PF22633">
    <property type="entry name" value="F5_F8_type_C_2"/>
    <property type="match status" value="1"/>
</dbReference>